<proteinExistence type="predicted"/>
<accession>A0A9Q6LKZ6</accession>
<dbReference type="Proteomes" id="UP000422232">
    <property type="component" value="Chromosome"/>
</dbReference>
<keyword evidence="2" id="KW-1185">Reference proteome</keyword>
<dbReference type="InterPro" id="IPR035965">
    <property type="entry name" value="PAS-like_dom_sf"/>
</dbReference>
<dbReference type="AlphaFoldDB" id="A0A9Q6LKZ6"/>
<evidence type="ECO:0000313" key="1">
    <source>
        <dbReference type="EMBL" id="QGO06662.1"/>
    </source>
</evidence>
<dbReference type="InterPro" id="IPR013767">
    <property type="entry name" value="PAS_fold"/>
</dbReference>
<dbReference type="SUPFAM" id="SSF55785">
    <property type="entry name" value="PYP-like sensor domain (PAS domain)"/>
    <property type="match status" value="1"/>
</dbReference>
<dbReference type="EMBL" id="CP038908">
    <property type="protein sequence ID" value="QGO06662.1"/>
    <property type="molecule type" value="Genomic_DNA"/>
</dbReference>
<dbReference type="Pfam" id="PF00989">
    <property type="entry name" value="PAS"/>
    <property type="match status" value="1"/>
</dbReference>
<dbReference type="GO" id="GO:0006355">
    <property type="term" value="P:regulation of DNA-templated transcription"/>
    <property type="evidence" value="ECO:0007669"/>
    <property type="project" value="InterPro"/>
</dbReference>
<gene>
    <name evidence="1" type="ORF">Psal009_02577</name>
</gene>
<protein>
    <submittedName>
        <fullName evidence="1">Uncharacterized protein</fullName>
    </submittedName>
</protein>
<name>A0A9Q6LKZ6_PISSA</name>
<organism evidence="1 2">
    <name type="scientific">Piscirickettsia salmonis</name>
    <dbReference type="NCBI Taxonomy" id="1238"/>
    <lineage>
        <taxon>Bacteria</taxon>
        <taxon>Pseudomonadati</taxon>
        <taxon>Pseudomonadota</taxon>
        <taxon>Gammaproteobacteria</taxon>
        <taxon>Thiotrichales</taxon>
        <taxon>Piscirickettsiaceae</taxon>
        <taxon>Piscirickettsia</taxon>
    </lineage>
</organism>
<dbReference type="RefSeq" id="WP_230383284.1">
    <property type="nucleotide sequence ID" value="NZ_CP012413.1"/>
</dbReference>
<evidence type="ECO:0000313" key="2">
    <source>
        <dbReference type="Proteomes" id="UP000422232"/>
    </source>
</evidence>
<sequence>MGQAWYLFECYNSRAIKFKEEFRINTMIKSTVAKIYSIVNISGEILFLNDAYIAFANLDRNQVIGRKAMDLLSITPKLFALAQASKDRRDIINGKKELIRREAIIASEKRFAIVTNDKLPLIDSGNIIGVINETDTGIEQLIQNRCFLNLKPMHYRGEVFGVSDMKLLCMLAQFEGIKPSDISSALKLKMNTVYMYRHNLLNKINNIFSGEKYNMADIAKDMFFEEQVITRQKILCIAGKKIVPKI</sequence>
<dbReference type="Gene3D" id="3.30.450.20">
    <property type="entry name" value="PAS domain"/>
    <property type="match status" value="1"/>
</dbReference>
<reference evidence="1 2" key="1">
    <citation type="submission" date="2019-04" db="EMBL/GenBank/DDBJ databases">
        <title>Complete genome sequencing of Piscirickettsia salmonis strain Psal-009.</title>
        <authorList>
            <person name="Schober I."/>
            <person name="Bunk B."/>
            <person name="Sproer C."/>
            <person name="Carril G.P."/>
            <person name="Riedel T."/>
            <person name="Flores-Herrera P.A."/>
            <person name="Nourdin-Galindo G."/>
            <person name="Marshall S.H."/>
            <person name="Overmann J."/>
        </authorList>
    </citation>
    <scope>NUCLEOTIDE SEQUENCE [LARGE SCALE GENOMIC DNA]</scope>
    <source>
        <strain evidence="1 2">Psal-009</strain>
    </source>
</reference>